<dbReference type="Proteomes" id="UP000278143">
    <property type="component" value="Unassembled WGS sequence"/>
</dbReference>
<dbReference type="Gene3D" id="1.20.900.10">
    <property type="entry name" value="Dbl homology (DH) domain"/>
    <property type="match status" value="1"/>
</dbReference>
<dbReference type="PROSITE" id="PS50010">
    <property type="entry name" value="DH_2"/>
    <property type="match status" value="1"/>
</dbReference>
<feature type="compositionally biased region" description="Polar residues" evidence="1">
    <location>
        <begin position="267"/>
        <end position="276"/>
    </location>
</feature>
<feature type="compositionally biased region" description="Basic and acidic residues" evidence="1">
    <location>
        <begin position="466"/>
        <end position="484"/>
    </location>
</feature>
<dbReference type="PROSITE" id="PS00741">
    <property type="entry name" value="DH_1"/>
    <property type="match status" value="1"/>
</dbReference>
<feature type="region of interest" description="Disordered" evidence="1">
    <location>
        <begin position="423"/>
        <end position="531"/>
    </location>
</feature>
<keyword evidence="4" id="KW-1185">Reference proteome</keyword>
<dbReference type="GO" id="GO:0035556">
    <property type="term" value="P:intracellular signal transduction"/>
    <property type="evidence" value="ECO:0007669"/>
    <property type="project" value="InterPro"/>
</dbReference>
<protein>
    <recommendedName>
        <fullName evidence="2">DH domain-containing protein</fullName>
    </recommendedName>
</protein>
<feature type="domain" description="DH" evidence="2">
    <location>
        <begin position="667"/>
        <end position="868"/>
    </location>
</feature>
<feature type="compositionally biased region" description="Basic and acidic residues" evidence="1">
    <location>
        <begin position="33"/>
        <end position="45"/>
    </location>
</feature>
<dbReference type="GO" id="GO:0031991">
    <property type="term" value="P:regulation of actomyosin contractile ring contraction"/>
    <property type="evidence" value="ECO:0007669"/>
    <property type="project" value="TreeGrafter"/>
</dbReference>
<feature type="compositionally biased region" description="Low complexity" evidence="1">
    <location>
        <begin position="310"/>
        <end position="319"/>
    </location>
</feature>
<sequence>MQQLPRHHKPSPASDTRRTGCKSATDMSGQQMIKERGRAFHDLRAQFEMTSASSTTPSLTSPASSATSPLTSAPASGAWRANSSYNPSIESLTKIMAEMKREAEGEHEDTATLTSSASDAGKDAAANERDPAADTDAPSPTPPARSSSLKRTNGIKIDTSVNTLMAAQAANGVDMDGVTDSPLPMESPLVTLARASSIKVKMKRVAEDAPSTEEQSGQVQAASTSSPLSKQTVSAAGLQRIPSGGSKTTYRRPRTRSQLYSKDILEQASQQPGGVFTIQENEQLLAGLREADSEADDEQTEGETSFGDTSMSSLSSSMMGIPLVGTKSDATPPPLVELGAMSKSPPRRSYSGTQTRRKRIFSTIKVVSEDEMTEEMLQRGDGNTIVLPVKPTDASEDAATGRKQHPSIASVFGREALALMEEKARTHSLAAGHATGQAKSESALPSPGHGQSDDQASRSQPALARAEQDGVAHGRAGSFDELRGNAHGSGNEAQVPPVPPARSASRQRAKPIEQRQRARMAGTLADGLGRSISGSVDIREQMMQKEHNDTNASTAAATAAAAPTAPFKLDDPTFKGVRLSRQSMLALAALKSPTRFHRISSANYYTTDSANVSKPLDALTDPSTQRRTSRLSTLSRSRSVELKDSRIITDVIAEADTMLQLAEAAEKRRMVVSELVNTEAAFAADLDVLIEVYHDAAKASPLFRPLDVRVLFTNIEDVRVQAHIFVEELAEVSKMIPKSDGKSYIFKLPTKSEAINDGGCIGNVFIDQLKRMEHVYTEYCKRYDTALERLQDLESQSQYQRFFMEQLAGKTTSWDLGSLLIKPVQRVLKYPLLVQEILKHTDAEHADHRQLLRLSGELQNMADRINEVKRRKEVVEGIIR</sequence>
<dbReference type="SUPFAM" id="SSF48065">
    <property type="entry name" value="DBL homology domain (DH-domain)"/>
    <property type="match status" value="1"/>
</dbReference>
<dbReference type="AlphaFoldDB" id="A0A4P9YW93"/>
<proteinExistence type="predicted"/>
<dbReference type="OrthoDB" id="10256089at2759"/>
<evidence type="ECO:0000313" key="4">
    <source>
        <dbReference type="Proteomes" id="UP000278143"/>
    </source>
</evidence>
<dbReference type="InterPro" id="IPR035899">
    <property type="entry name" value="DBL_dom_sf"/>
</dbReference>
<feature type="region of interest" description="Disordered" evidence="1">
    <location>
        <begin position="613"/>
        <end position="632"/>
    </location>
</feature>
<feature type="compositionally biased region" description="Basic and acidic residues" evidence="1">
    <location>
        <begin position="97"/>
        <end position="110"/>
    </location>
</feature>
<feature type="compositionally biased region" description="Low complexity" evidence="1">
    <location>
        <begin position="50"/>
        <end position="76"/>
    </location>
</feature>
<dbReference type="PANTHER" id="PTHR22834:SF20">
    <property type="entry name" value="SH3 DOMAIN-CONTAINING PROTEIN"/>
    <property type="match status" value="1"/>
</dbReference>
<dbReference type="InterPro" id="IPR000219">
    <property type="entry name" value="DH_dom"/>
</dbReference>
<dbReference type="GO" id="GO:0032955">
    <property type="term" value="P:regulation of division septum assembly"/>
    <property type="evidence" value="ECO:0007669"/>
    <property type="project" value="TreeGrafter"/>
</dbReference>
<feature type="region of interest" description="Disordered" evidence="1">
    <location>
        <begin position="288"/>
        <end position="356"/>
    </location>
</feature>
<feature type="region of interest" description="Disordered" evidence="1">
    <location>
        <begin position="371"/>
        <end position="408"/>
    </location>
</feature>
<dbReference type="GO" id="GO:0005085">
    <property type="term" value="F:guanyl-nucleotide exchange factor activity"/>
    <property type="evidence" value="ECO:0007669"/>
    <property type="project" value="InterPro"/>
</dbReference>
<feature type="compositionally biased region" description="Polar residues" evidence="1">
    <location>
        <begin position="81"/>
        <end position="91"/>
    </location>
</feature>
<dbReference type="InterPro" id="IPR001331">
    <property type="entry name" value="GDS_CDC24_CS"/>
</dbReference>
<organism evidence="3 4">
    <name type="scientific">Syncephalis pseudoplumigaleata</name>
    <dbReference type="NCBI Taxonomy" id="1712513"/>
    <lineage>
        <taxon>Eukaryota</taxon>
        <taxon>Fungi</taxon>
        <taxon>Fungi incertae sedis</taxon>
        <taxon>Zoopagomycota</taxon>
        <taxon>Zoopagomycotina</taxon>
        <taxon>Zoopagomycetes</taxon>
        <taxon>Zoopagales</taxon>
        <taxon>Piptocephalidaceae</taxon>
        <taxon>Syncephalis</taxon>
    </lineage>
</organism>
<feature type="compositionally biased region" description="Polar residues" evidence="1">
    <location>
        <begin position="212"/>
        <end position="234"/>
    </location>
</feature>
<dbReference type="CDD" id="cd00160">
    <property type="entry name" value="RhoGEF"/>
    <property type="match status" value="1"/>
</dbReference>
<reference evidence="4" key="1">
    <citation type="journal article" date="2018" name="Nat. Microbiol.">
        <title>Leveraging single-cell genomics to expand the fungal tree of life.</title>
        <authorList>
            <person name="Ahrendt S.R."/>
            <person name="Quandt C.A."/>
            <person name="Ciobanu D."/>
            <person name="Clum A."/>
            <person name="Salamov A."/>
            <person name="Andreopoulos B."/>
            <person name="Cheng J.F."/>
            <person name="Woyke T."/>
            <person name="Pelin A."/>
            <person name="Henrissat B."/>
            <person name="Reynolds N.K."/>
            <person name="Benny G.L."/>
            <person name="Smith M.E."/>
            <person name="James T.Y."/>
            <person name="Grigoriev I.V."/>
        </authorList>
    </citation>
    <scope>NUCLEOTIDE SEQUENCE [LARGE SCALE GENOMIC DNA]</scope>
    <source>
        <strain evidence="4">Benny S71-1</strain>
    </source>
</reference>
<feature type="region of interest" description="Disordered" evidence="1">
    <location>
        <begin position="204"/>
        <end position="276"/>
    </location>
</feature>
<name>A0A4P9YW93_9FUNG</name>
<feature type="region of interest" description="Disordered" evidence="1">
    <location>
        <begin position="1"/>
        <end position="155"/>
    </location>
</feature>
<dbReference type="EMBL" id="KZ990326">
    <property type="protein sequence ID" value="RKP24287.1"/>
    <property type="molecule type" value="Genomic_DNA"/>
</dbReference>
<evidence type="ECO:0000259" key="2">
    <source>
        <dbReference type="PROSITE" id="PS50010"/>
    </source>
</evidence>
<dbReference type="PANTHER" id="PTHR22834">
    <property type="entry name" value="NUCLEAR FUSION PROTEIN FUS2"/>
    <property type="match status" value="1"/>
</dbReference>
<feature type="compositionally biased region" description="Basic residues" evidence="1">
    <location>
        <begin position="1"/>
        <end position="10"/>
    </location>
</feature>
<evidence type="ECO:0000256" key="1">
    <source>
        <dbReference type="SAM" id="MobiDB-lite"/>
    </source>
</evidence>
<gene>
    <name evidence="3" type="ORF">SYNPS1DRAFT_23622</name>
</gene>
<evidence type="ECO:0000313" key="3">
    <source>
        <dbReference type="EMBL" id="RKP24287.1"/>
    </source>
</evidence>
<accession>A0A4P9YW93</accession>
<dbReference type="GO" id="GO:0005737">
    <property type="term" value="C:cytoplasm"/>
    <property type="evidence" value="ECO:0007669"/>
    <property type="project" value="TreeGrafter"/>
</dbReference>
<dbReference type="InterPro" id="IPR051492">
    <property type="entry name" value="Dynamin-Rho_GEF"/>
</dbReference>
<dbReference type="Pfam" id="PF00621">
    <property type="entry name" value="RhoGEF"/>
    <property type="match status" value="1"/>
</dbReference>
<dbReference type="SMART" id="SM00325">
    <property type="entry name" value="RhoGEF"/>
    <property type="match status" value="1"/>
</dbReference>
<feature type="compositionally biased region" description="Basic and acidic residues" evidence="1">
    <location>
        <begin position="120"/>
        <end position="132"/>
    </location>
</feature>